<keyword evidence="12" id="KW-1185">Reference proteome</keyword>
<protein>
    <recommendedName>
        <fullName evidence="2">histidine kinase</fullName>
        <ecNumber evidence="2">2.7.13.3</ecNumber>
    </recommendedName>
</protein>
<dbReference type="SUPFAM" id="SSF47384">
    <property type="entry name" value="Homodimeric domain of signal transducing histidine kinase"/>
    <property type="match status" value="1"/>
</dbReference>
<keyword evidence="8" id="KW-0175">Coiled coil</keyword>
<dbReference type="AlphaFoldDB" id="F9RXT7"/>
<dbReference type="SMART" id="SM00387">
    <property type="entry name" value="HATPase_c"/>
    <property type="match status" value="1"/>
</dbReference>
<dbReference type="InterPro" id="IPR003594">
    <property type="entry name" value="HATPase_dom"/>
</dbReference>
<dbReference type="Pfam" id="PF02518">
    <property type="entry name" value="HATPase_c"/>
    <property type="match status" value="1"/>
</dbReference>
<dbReference type="RefSeq" id="WP_006710682.1">
    <property type="nucleotide sequence ID" value="NZ_AFWF01000023.1"/>
</dbReference>
<dbReference type="InterPro" id="IPR050428">
    <property type="entry name" value="TCS_sensor_his_kinase"/>
</dbReference>
<evidence type="ECO:0000313" key="12">
    <source>
        <dbReference type="Proteomes" id="UP000004605"/>
    </source>
</evidence>
<dbReference type="GO" id="GO:0000155">
    <property type="term" value="F:phosphorelay sensor kinase activity"/>
    <property type="evidence" value="ECO:0007669"/>
    <property type="project" value="InterPro"/>
</dbReference>
<feature type="coiled-coil region" evidence="8">
    <location>
        <begin position="197"/>
        <end position="224"/>
    </location>
</feature>
<dbReference type="Pfam" id="PF00512">
    <property type="entry name" value="HisKA"/>
    <property type="match status" value="1"/>
</dbReference>
<dbReference type="InterPro" id="IPR003661">
    <property type="entry name" value="HisK_dim/P_dom"/>
</dbReference>
<feature type="transmembrane region" description="Helical" evidence="9">
    <location>
        <begin position="12"/>
        <end position="38"/>
    </location>
</feature>
<evidence type="ECO:0000256" key="4">
    <source>
        <dbReference type="ARBA" id="ARBA00022679"/>
    </source>
</evidence>
<dbReference type="InterPro" id="IPR036890">
    <property type="entry name" value="HATPase_C_sf"/>
</dbReference>
<dbReference type="Proteomes" id="UP000004605">
    <property type="component" value="Unassembled WGS sequence"/>
</dbReference>
<keyword evidence="9" id="KW-0472">Membrane</keyword>
<keyword evidence="3" id="KW-0597">Phosphoprotein</keyword>
<evidence type="ECO:0000256" key="7">
    <source>
        <dbReference type="ARBA" id="ARBA00022989"/>
    </source>
</evidence>
<proteinExistence type="predicted"/>
<dbReference type="SUPFAM" id="SSF55874">
    <property type="entry name" value="ATPase domain of HSP90 chaperone/DNA topoisomerase II/histidine kinase"/>
    <property type="match status" value="1"/>
</dbReference>
<evidence type="ECO:0000256" key="3">
    <source>
        <dbReference type="ARBA" id="ARBA00022553"/>
    </source>
</evidence>
<evidence type="ECO:0000313" key="11">
    <source>
        <dbReference type="EMBL" id="EGU47468.1"/>
    </source>
</evidence>
<organism evidence="11 12">
    <name type="scientific">Vibrio ichthyoenteri ATCC 700023</name>
    <dbReference type="NCBI Taxonomy" id="870968"/>
    <lineage>
        <taxon>Bacteria</taxon>
        <taxon>Pseudomonadati</taxon>
        <taxon>Pseudomonadota</taxon>
        <taxon>Gammaproteobacteria</taxon>
        <taxon>Vibrionales</taxon>
        <taxon>Vibrionaceae</taxon>
        <taxon>Vibrio</taxon>
    </lineage>
</organism>
<feature type="transmembrane region" description="Helical" evidence="9">
    <location>
        <begin position="143"/>
        <end position="166"/>
    </location>
</feature>
<dbReference type="GO" id="GO:0005886">
    <property type="term" value="C:plasma membrane"/>
    <property type="evidence" value="ECO:0007669"/>
    <property type="project" value="TreeGrafter"/>
</dbReference>
<reference evidence="11 12" key="1">
    <citation type="journal article" date="2012" name="Int. J. Syst. Evol. Microbiol.">
        <title>Vibrio caribbeanicus sp. nov., isolated from the marine sponge Scleritoderma cyanea.</title>
        <authorList>
            <person name="Hoffmann M."/>
            <person name="Monday S.R."/>
            <person name="Allard M.W."/>
            <person name="Strain E.A."/>
            <person name="Whittaker P."/>
            <person name="Naum M."/>
            <person name="McCarthy P.J."/>
            <person name="Lopez J.V."/>
            <person name="Fischer M."/>
            <person name="Brown E.W."/>
        </authorList>
    </citation>
    <scope>NUCLEOTIDE SEQUENCE [LARGE SCALE GENOMIC DNA]</scope>
    <source>
        <strain evidence="11 12">ATCC 700023</strain>
    </source>
</reference>
<comment type="caution">
    <text evidence="11">The sequence shown here is derived from an EMBL/GenBank/DDBJ whole genome shotgun (WGS) entry which is preliminary data.</text>
</comment>
<feature type="domain" description="Histidine kinase" evidence="10">
    <location>
        <begin position="231"/>
        <end position="419"/>
    </location>
</feature>
<name>F9RXT7_9VIBR</name>
<dbReference type="EC" id="2.7.13.3" evidence="2"/>
<sequence>MNHLLNSTRSLIGRLAVFFIGISIALGMFTLVIFSLALHWSEDRVGERRILLDKDIAIERFVAGENGKIKIDILTTAYNDLSLLPKVYQHDLSEKSHFLGELEPSLERDSRMVYKGQYTDQGQLRDIVLLTTIDTVEFSAEEVVYSSIIVVTMVALLMFLFGTLLYRLSKRLIEPLNGIVRQLEQQSGDSESEFTITNEAAEEFQVLTQKLNQYRNDLNLALKREQAFARYASHELRTPLTVVKGAGKLLARTEQPEFNQRQIARIENATTQMSTMVDALLGLVRYERNTNDAPKRMLNNNELNAIVADNSLQAHDKDLNINLLVESLPQVQASPPVMNMILGNLIRNAIAATVQGEVTIYVSTQMIEITDDGPGLSNQPNKDGHGLGLLIVDDLSRRYQWAFELKNHSTRGCVAKITF</sequence>
<dbReference type="InterPro" id="IPR036097">
    <property type="entry name" value="HisK_dim/P_sf"/>
</dbReference>
<comment type="catalytic activity">
    <reaction evidence="1">
        <text>ATP + protein L-histidine = ADP + protein N-phospho-L-histidine.</text>
        <dbReference type="EC" id="2.7.13.3"/>
    </reaction>
</comment>
<keyword evidence="4" id="KW-0808">Transferase</keyword>
<dbReference type="EMBL" id="AFWF01000023">
    <property type="protein sequence ID" value="EGU47468.1"/>
    <property type="molecule type" value="Genomic_DNA"/>
</dbReference>
<dbReference type="InterPro" id="IPR005467">
    <property type="entry name" value="His_kinase_dom"/>
</dbReference>
<accession>F9RXT7</accession>
<evidence type="ECO:0000259" key="10">
    <source>
        <dbReference type="PROSITE" id="PS50109"/>
    </source>
</evidence>
<keyword evidence="7 9" id="KW-1133">Transmembrane helix</keyword>
<dbReference type="Gene3D" id="3.30.565.10">
    <property type="entry name" value="Histidine kinase-like ATPase, C-terminal domain"/>
    <property type="match status" value="1"/>
</dbReference>
<dbReference type="CDD" id="cd00075">
    <property type="entry name" value="HATPase"/>
    <property type="match status" value="1"/>
</dbReference>
<dbReference type="PANTHER" id="PTHR45436:SF16">
    <property type="entry name" value="HISTIDINE KINASE"/>
    <property type="match status" value="1"/>
</dbReference>
<evidence type="ECO:0000256" key="9">
    <source>
        <dbReference type="SAM" id="Phobius"/>
    </source>
</evidence>
<evidence type="ECO:0000256" key="6">
    <source>
        <dbReference type="ARBA" id="ARBA00022777"/>
    </source>
</evidence>
<dbReference type="SMART" id="SM00388">
    <property type="entry name" value="HisKA"/>
    <property type="match status" value="1"/>
</dbReference>
<evidence type="ECO:0000256" key="8">
    <source>
        <dbReference type="SAM" id="Coils"/>
    </source>
</evidence>
<evidence type="ECO:0000256" key="1">
    <source>
        <dbReference type="ARBA" id="ARBA00000085"/>
    </source>
</evidence>
<dbReference type="PANTHER" id="PTHR45436">
    <property type="entry name" value="SENSOR HISTIDINE KINASE YKOH"/>
    <property type="match status" value="1"/>
</dbReference>
<gene>
    <name evidence="11" type="ORF">VII00023_07309</name>
</gene>
<evidence type="ECO:0000256" key="5">
    <source>
        <dbReference type="ARBA" id="ARBA00022692"/>
    </source>
</evidence>
<dbReference type="Gene3D" id="1.10.287.130">
    <property type="match status" value="1"/>
</dbReference>
<evidence type="ECO:0000256" key="2">
    <source>
        <dbReference type="ARBA" id="ARBA00012438"/>
    </source>
</evidence>
<dbReference type="CDD" id="cd00082">
    <property type="entry name" value="HisKA"/>
    <property type="match status" value="1"/>
</dbReference>
<dbReference type="PROSITE" id="PS50109">
    <property type="entry name" value="HIS_KIN"/>
    <property type="match status" value="1"/>
</dbReference>
<dbReference type="OrthoDB" id="9121563at2"/>
<keyword evidence="6" id="KW-0418">Kinase</keyword>
<keyword evidence="5 9" id="KW-0812">Transmembrane</keyword>